<dbReference type="PANTHER" id="PTHR11101:SF80">
    <property type="entry name" value="PHOSPHATE TRANSPORTER"/>
    <property type="match status" value="1"/>
</dbReference>
<feature type="transmembrane region" description="Helical" evidence="9">
    <location>
        <begin position="190"/>
        <end position="209"/>
    </location>
</feature>
<evidence type="ECO:0000256" key="1">
    <source>
        <dbReference type="ARBA" id="ARBA00001981"/>
    </source>
</evidence>
<evidence type="ECO:0000256" key="3">
    <source>
        <dbReference type="ARBA" id="ARBA00009916"/>
    </source>
</evidence>
<proteinExistence type="inferred from homology"/>
<evidence type="ECO:0000256" key="7">
    <source>
        <dbReference type="ARBA" id="ARBA00022989"/>
    </source>
</evidence>
<feature type="transmembrane region" description="Helical" evidence="9">
    <location>
        <begin position="20"/>
        <end position="41"/>
    </location>
</feature>
<gene>
    <name evidence="10" type="ORF">ENL91_02415</name>
</gene>
<evidence type="ECO:0000256" key="9">
    <source>
        <dbReference type="SAM" id="Phobius"/>
    </source>
</evidence>
<feature type="transmembrane region" description="Helical" evidence="9">
    <location>
        <begin position="229"/>
        <end position="249"/>
    </location>
</feature>
<dbReference type="PANTHER" id="PTHR11101">
    <property type="entry name" value="PHOSPHATE TRANSPORTER"/>
    <property type="match status" value="1"/>
</dbReference>
<feature type="transmembrane region" description="Helical" evidence="9">
    <location>
        <begin position="93"/>
        <end position="113"/>
    </location>
</feature>
<dbReference type="Pfam" id="PF01384">
    <property type="entry name" value="PHO4"/>
    <property type="match status" value="1"/>
</dbReference>
<evidence type="ECO:0000256" key="2">
    <source>
        <dbReference type="ARBA" id="ARBA00004141"/>
    </source>
</evidence>
<comment type="function">
    <text evidence="1">Potential transporter for phosphate.</text>
</comment>
<comment type="similarity">
    <text evidence="3">Belongs to the inorganic phosphate transporter (PiT) (TC 2.A.20) family.</text>
</comment>
<dbReference type="GO" id="GO:0005315">
    <property type="term" value="F:phosphate transmembrane transporter activity"/>
    <property type="evidence" value="ECO:0007669"/>
    <property type="project" value="InterPro"/>
</dbReference>
<reference evidence="10" key="1">
    <citation type="journal article" date="2020" name="mSystems">
        <title>Genome- and Community-Level Interaction Insights into Carbon Utilization and Element Cycling Functions of Hydrothermarchaeota in Hydrothermal Sediment.</title>
        <authorList>
            <person name="Zhou Z."/>
            <person name="Liu Y."/>
            <person name="Xu W."/>
            <person name="Pan J."/>
            <person name="Luo Z.H."/>
            <person name="Li M."/>
        </authorList>
    </citation>
    <scope>NUCLEOTIDE SEQUENCE [LARGE SCALE GENOMIC DNA]</scope>
    <source>
        <strain evidence="10">SpSt-1038</strain>
    </source>
</reference>
<evidence type="ECO:0000256" key="4">
    <source>
        <dbReference type="ARBA" id="ARBA00022448"/>
    </source>
</evidence>
<feature type="transmembrane region" description="Helical" evidence="9">
    <location>
        <begin position="326"/>
        <end position="348"/>
    </location>
</feature>
<feature type="transmembrane region" description="Helical" evidence="9">
    <location>
        <begin position="62"/>
        <end position="81"/>
    </location>
</feature>
<keyword evidence="5" id="KW-0592">Phosphate transport</keyword>
<feature type="transmembrane region" description="Helical" evidence="9">
    <location>
        <begin position="297"/>
        <end position="314"/>
    </location>
</feature>
<keyword evidence="8 9" id="KW-0472">Membrane</keyword>
<feature type="transmembrane region" description="Helical" evidence="9">
    <location>
        <begin position="270"/>
        <end position="291"/>
    </location>
</feature>
<dbReference type="InterPro" id="IPR001204">
    <property type="entry name" value="Phos_transporter"/>
</dbReference>
<dbReference type="AlphaFoldDB" id="A0A7J3UYS5"/>
<organism evidence="10">
    <name type="scientific">Candidatus Methanosuratincola petrocarbonis</name>
    <name type="common">ex Vanwonterghem et al. 2016</name>
    <dbReference type="NCBI Taxonomy" id="1867261"/>
    <lineage>
        <taxon>Archaea</taxon>
        <taxon>Thermoproteota</taxon>
        <taxon>Methanosuratincolia</taxon>
        <taxon>Candidatus Methanomethylicales</taxon>
        <taxon>Candidatus Methanomethylicaceae</taxon>
        <taxon>Candidatus Methanosuratincola (ex Vanwonterghem et al. 2016)</taxon>
    </lineage>
</organism>
<comment type="subcellular location">
    <subcellularLocation>
        <location evidence="2">Membrane</location>
        <topology evidence="2">Multi-pass membrane protein</topology>
    </subcellularLocation>
</comment>
<accession>A0A7J3UYS5</accession>
<feature type="transmembrane region" description="Helical" evidence="9">
    <location>
        <begin position="150"/>
        <end position="169"/>
    </location>
</feature>
<dbReference type="GO" id="GO:0035435">
    <property type="term" value="P:phosphate ion transmembrane transport"/>
    <property type="evidence" value="ECO:0007669"/>
    <property type="project" value="TreeGrafter"/>
</dbReference>
<keyword evidence="4" id="KW-0813">Transport</keyword>
<evidence type="ECO:0000256" key="5">
    <source>
        <dbReference type="ARBA" id="ARBA00022592"/>
    </source>
</evidence>
<feature type="transmembrane region" description="Helical" evidence="9">
    <location>
        <begin position="125"/>
        <end position="144"/>
    </location>
</feature>
<dbReference type="GO" id="GO:0016020">
    <property type="term" value="C:membrane"/>
    <property type="evidence" value="ECO:0007669"/>
    <property type="project" value="UniProtKB-SubCell"/>
</dbReference>
<evidence type="ECO:0000256" key="8">
    <source>
        <dbReference type="ARBA" id="ARBA00023136"/>
    </source>
</evidence>
<protein>
    <submittedName>
        <fullName evidence="10">Inorganic phosphate transporter</fullName>
    </submittedName>
</protein>
<comment type="caution">
    <text evidence="10">The sequence shown here is derived from an EMBL/GenBank/DDBJ whole genome shotgun (WGS) entry which is preliminary data.</text>
</comment>
<sequence length="353" mass="37313">MDHSFRRQAVHPVQGGCMDISIILLALGLLLAFVMSMNLGGNDAANPTSAAIGSGVLTLKRALVFFSIFVFLGAVLQGSMVMKTIGKGIVPEIDIVGAFAIILSANIWIFAATMRGMAISTTHSIICAVIGYGLVEFGLGGINLGVLGTIVLSWIASPLCSVALAYLFFKMIDSYADRNEEAKIQKFFSYLLIGSLCFSAYSFGANDVANATGVYVTIASQMGHIPDSLAMVELAVFGTIGIILGAVLFGPKVIRTLAFRVTRLDLPTGLAASLSNAMVVYLFTTVPYILFGYGLPISTSYAAVGAILGASIAAKKKLSKNTSVYLISYWLITVPANILLSGAVVYLLKMLMV</sequence>
<dbReference type="EMBL" id="DRVT01000029">
    <property type="protein sequence ID" value="HHI49005.1"/>
    <property type="molecule type" value="Genomic_DNA"/>
</dbReference>
<evidence type="ECO:0000313" key="10">
    <source>
        <dbReference type="EMBL" id="HHI49005.1"/>
    </source>
</evidence>
<keyword evidence="6 9" id="KW-0812">Transmembrane</keyword>
<evidence type="ECO:0000256" key="6">
    <source>
        <dbReference type="ARBA" id="ARBA00022692"/>
    </source>
</evidence>
<keyword evidence="7 9" id="KW-1133">Transmembrane helix</keyword>
<name>A0A7J3UYS5_9CREN</name>